<evidence type="ECO:0000313" key="3">
    <source>
        <dbReference type="Proteomes" id="UP001066276"/>
    </source>
</evidence>
<sequence length="126" mass="14378">MGKIQSEHPQDYHSKYAGVLKSIRRHLAHLEKEIAQLEEEHLLTADRHPLGRIHAKIIEFQDTALTEVQHMGKYVTACIYGEGERPGAVLAGIIRPRREKGTIMAIQDEDGSMIMDQERIAIKFHK</sequence>
<comment type="caution">
    <text evidence="2">The sequence shown here is derived from an EMBL/GenBank/DDBJ whole genome shotgun (WGS) entry which is preliminary data.</text>
</comment>
<feature type="coiled-coil region" evidence="1">
    <location>
        <begin position="20"/>
        <end position="47"/>
    </location>
</feature>
<keyword evidence="3" id="KW-1185">Reference proteome</keyword>
<dbReference type="EMBL" id="JANPWB010000003">
    <property type="protein sequence ID" value="KAJ1197306.1"/>
    <property type="molecule type" value="Genomic_DNA"/>
</dbReference>
<dbReference type="AlphaFoldDB" id="A0AAV7VA53"/>
<evidence type="ECO:0000313" key="2">
    <source>
        <dbReference type="EMBL" id="KAJ1197306.1"/>
    </source>
</evidence>
<organism evidence="2 3">
    <name type="scientific">Pleurodeles waltl</name>
    <name type="common">Iberian ribbed newt</name>
    <dbReference type="NCBI Taxonomy" id="8319"/>
    <lineage>
        <taxon>Eukaryota</taxon>
        <taxon>Metazoa</taxon>
        <taxon>Chordata</taxon>
        <taxon>Craniata</taxon>
        <taxon>Vertebrata</taxon>
        <taxon>Euteleostomi</taxon>
        <taxon>Amphibia</taxon>
        <taxon>Batrachia</taxon>
        <taxon>Caudata</taxon>
        <taxon>Salamandroidea</taxon>
        <taxon>Salamandridae</taxon>
        <taxon>Pleurodelinae</taxon>
        <taxon>Pleurodeles</taxon>
    </lineage>
</organism>
<evidence type="ECO:0000256" key="1">
    <source>
        <dbReference type="SAM" id="Coils"/>
    </source>
</evidence>
<gene>
    <name evidence="2" type="ORF">NDU88_001166</name>
</gene>
<keyword evidence="1" id="KW-0175">Coiled coil</keyword>
<reference evidence="2" key="1">
    <citation type="journal article" date="2022" name="bioRxiv">
        <title>Sequencing and chromosome-scale assembly of the giantPleurodeles waltlgenome.</title>
        <authorList>
            <person name="Brown T."/>
            <person name="Elewa A."/>
            <person name="Iarovenko S."/>
            <person name="Subramanian E."/>
            <person name="Araus A.J."/>
            <person name="Petzold A."/>
            <person name="Susuki M."/>
            <person name="Suzuki K.-i.T."/>
            <person name="Hayashi T."/>
            <person name="Toyoda A."/>
            <person name="Oliveira C."/>
            <person name="Osipova E."/>
            <person name="Leigh N.D."/>
            <person name="Simon A."/>
            <person name="Yun M.H."/>
        </authorList>
    </citation>
    <scope>NUCLEOTIDE SEQUENCE</scope>
    <source>
        <strain evidence="2">20211129_DDA</strain>
        <tissue evidence="2">Liver</tissue>
    </source>
</reference>
<dbReference type="Proteomes" id="UP001066276">
    <property type="component" value="Chromosome 2_1"/>
</dbReference>
<accession>A0AAV7VA53</accession>
<protein>
    <submittedName>
        <fullName evidence="2">Uncharacterized protein</fullName>
    </submittedName>
</protein>
<name>A0AAV7VA53_PLEWA</name>
<proteinExistence type="predicted"/>